<dbReference type="UCSC" id="uc008wby.2">
    <property type="organism name" value="mouse"/>
</dbReference>
<reference evidence="2" key="4">
    <citation type="journal article" date="2001" name="Nature">
        <title>Functional annotation of a full-length mouse cDNA collection.</title>
        <authorList>
            <consortium name="The RIKEN Genome Exploration Research Group Phase II Team and the FANTOM Consortium"/>
        </authorList>
    </citation>
    <scope>NUCLEOTIDE SEQUENCE</scope>
    <source>
        <strain evidence="2">C57BL/6J</strain>
        <tissue evidence="2">Spinal ganglion</tissue>
    </source>
</reference>
<proteinExistence type="evidence at transcript level"/>
<gene>
    <name evidence="3" type="primary">5930403L14Rik</name>
</gene>
<reference evidence="2" key="1">
    <citation type="journal article" date="1999" name="Methods Enzymol.">
        <title>High-efficiency full-length cDNA cloning.</title>
        <authorList>
            <person name="Carninci P."/>
            <person name="Hayashizaki Y."/>
        </authorList>
    </citation>
    <scope>NUCLEOTIDE SEQUENCE</scope>
    <source>
        <strain evidence="2">C57BL/6J</strain>
        <tissue evidence="2">Spinal ganglion</tissue>
    </source>
</reference>
<evidence type="ECO:0000313" key="3">
    <source>
        <dbReference type="MGI" id="MGI:2445083"/>
    </source>
</evidence>
<sequence>MLSPAPASPRGTNVPARLPGPGAYFLFRAASSRAWGCALSQQRAGPHRSPPAPAVRTMATVSRSRPARPPVPVPAPSAGVGPGASSLAASRWGPAAGRPGEARLEQLGPRSGSSEALSAVRRGSESLAPAAPSSTTGRLQVPA</sequence>
<feature type="compositionally biased region" description="Polar residues" evidence="1">
    <location>
        <begin position="132"/>
        <end position="143"/>
    </location>
</feature>
<reference evidence="2" key="6">
    <citation type="submission" date="2004-03" db="EMBL/GenBank/DDBJ databases">
        <authorList>
            <person name="Arakawa T."/>
            <person name="Carninci P."/>
            <person name="Fukuda S."/>
            <person name="Hashizume W."/>
            <person name="Hayashida K."/>
            <person name="Hori F."/>
            <person name="Iida J."/>
            <person name="Imamura K."/>
            <person name="Imotani K."/>
            <person name="Itoh M."/>
            <person name="Kanagawa S."/>
            <person name="Kawai J."/>
            <person name="Kojima M."/>
            <person name="Konno H."/>
            <person name="Murata M."/>
            <person name="Nakamura M."/>
            <person name="Ninomiya N."/>
            <person name="Nishiyori H."/>
            <person name="Nomura K."/>
            <person name="Ohno M."/>
            <person name="Sakazume N."/>
            <person name="Sano H."/>
            <person name="Sasaki D."/>
            <person name="Shibata K."/>
            <person name="Shiraki T."/>
            <person name="Tagami M."/>
            <person name="Tagami Y."/>
            <person name="Waki K."/>
            <person name="Watahiki A."/>
            <person name="Muramatsu M."/>
            <person name="Hayashizaki Y."/>
        </authorList>
    </citation>
    <scope>NUCLEOTIDE SEQUENCE</scope>
    <source>
        <strain evidence="2">C57BL/6J</strain>
        <tissue evidence="2">Spinal ganglion</tissue>
    </source>
</reference>
<dbReference type="AlphaFoldDB" id="Q3UR05"/>
<accession>Q3UR05</accession>
<organism evidence="2">
    <name type="scientific">Mus musculus</name>
    <name type="common">Mouse</name>
    <dbReference type="NCBI Taxonomy" id="10090"/>
    <lineage>
        <taxon>Eukaryota</taxon>
        <taxon>Metazoa</taxon>
        <taxon>Chordata</taxon>
        <taxon>Craniata</taxon>
        <taxon>Vertebrata</taxon>
        <taxon>Euteleostomi</taxon>
        <taxon>Mammalia</taxon>
        <taxon>Eutheria</taxon>
        <taxon>Euarchontoglires</taxon>
        <taxon>Glires</taxon>
        <taxon>Rodentia</taxon>
        <taxon>Myomorpha</taxon>
        <taxon>Muroidea</taxon>
        <taxon>Muridae</taxon>
        <taxon>Murinae</taxon>
        <taxon>Mus</taxon>
        <taxon>Mus</taxon>
    </lineage>
</organism>
<feature type="region of interest" description="Disordered" evidence="1">
    <location>
        <begin position="40"/>
        <end position="143"/>
    </location>
</feature>
<reference evidence="2" key="8">
    <citation type="journal article" date="2005" name="Science">
        <title>Antisense Transcription in the Mammalian Transcriptome.</title>
        <authorList>
            <consortium name="RIKEN Genome Exploration Research Group and Genome Science Group (Genome Network Project Core Group) and the FANTOM Consortium"/>
        </authorList>
    </citation>
    <scope>NUCLEOTIDE SEQUENCE</scope>
    <source>
        <strain evidence="2">C57BL/6J</strain>
        <tissue evidence="2">Spinal ganglion</tissue>
    </source>
</reference>
<dbReference type="AGR" id="MGI:2445083"/>
<evidence type="ECO:0000256" key="1">
    <source>
        <dbReference type="SAM" id="MobiDB-lite"/>
    </source>
</evidence>
<reference evidence="2" key="3">
    <citation type="journal article" date="2000" name="Genome Res.">
        <title>RIKEN integrated sequence analysis (RISA) system--384-format sequencing pipeline with 384 multicapillary sequencer.</title>
        <authorList>
            <person name="Shibata K."/>
            <person name="Itoh M."/>
            <person name="Aizawa K."/>
            <person name="Nagaoka S."/>
            <person name="Sasaki N."/>
            <person name="Carninci P."/>
            <person name="Konno H."/>
            <person name="Akiyama J."/>
            <person name="Nishi K."/>
            <person name="Kitsunai T."/>
            <person name="Tashiro H."/>
            <person name="Itoh M."/>
            <person name="Sumi N."/>
            <person name="Ishii Y."/>
            <person name="Nakamura S."/>
            <person name="Hazama M."/>
            <person name="Nishine T."/>
            <person name="Harada A."/>
            <person name="Yamamoto R."/>
            <person name="Matsumoto H."/>
            <person name="Sakaguchi S."/>
            <person name="Ikegami T."/>
            <person name="Kashiwagi K."/>
            <person name="Fujiwake S."/>
            <person name="Inoue K."/>
            <person name="Togawa Y."/>
            <person name="Izawa M."/>
            <person name="Ohara E."/>
            <person name="Watahiki M."/>
            <person name="Yoneda Y."/>
            <person name="Ishikawa T."/>
            <person name="Ozawa K."/>
            <person name="Tanaka T."/>
            <person name="Matsuura S."/>
            <person name="Kawai J."/>
            <person name="Okazaki Y."/>
            <person name="Muramatsu M."/>
            <person name="Inoue Y."/>
            <person name="Kira A."/>
            <person name="Hayashizaki Y."/>
        </authorList>
    </citation>
    <scope>NUCLEOTIDE SEQUENCE</scope>
    <source>
        <strain evidence="2">C57BL/6J</strain>
        <tissue evidence="2">Spinal ganglion</tissue>
    </source>
</reference>
<protein>
    <submittedName>
        <fullName evidence="2">Uncharacterized protein</fullName>
    </submittedName>
</protein>
<feature type="compositionally biased region" description="Low complexity" evidence="1">
    <location>
        <begin position="76"/>
        <end position="90"/>
    </location>
</feature>
<reference evidence="2" key="7">
    <citation type="journal article" date="2005" name="Science">
        <title>The Transcriptional Landscape of the Mammalian Genome.</title>
        <authorList>
            <consortium name="The FANTOM Consortium"/>
            <consortium name="Riken Genome Exploration Research Group and Genome Science Group (Genome Network Project Core Group)"/>
        </authorList>
    </citation>
    <scope>NUCLEOTIDE SEQUENCE</scope>
    <source>
        <strain evidence="2">C57BL/6J</strain>
        <tissue evidence="2">Spinal ganglion</tissue>
    </source>
</reference>
<evidence type="ECO:0000313" key="2">
    <source>
        <dbReference type="EMBL" id="BAE24883.1"/>
    </source>
</evidence>
<reference evidence="2" key="2">
    <citation type="journal article" date="2000" name="Genome Res.">
        <title>Normalization and subtraction of cap-trapper-selected cDNAs to prepare full-length cDNA libraries for rapid discovery of new genes.</title>
        <authorList>
            <person name="Carninci P."/>
            <person name="Shibata Y."/>
            <person name="Hayatsu N."/>
            <person name="Sugahara Y."/>
            <person name="Shibata K."/>
            <person name="Itoh M."/>
            <person name="Konno H."/>
            <person name="Okazaki Y."/>
            <person name="Muramatsu M."/>
            <person name="Hayashizaki Y."/>
        </authorList>
    </citation>
    <scope>NUCLEOTIDE SEQUENCE</scope>
    <source>
        <strain evidence="2">C57BL/6J</strain>
        <tissue evidence="2">Spinal ganglion</tissue>
    </source>
</reference>
<name>Q3UR05_MOUSE</name>
<reference evidence="2" key="5">
    <citation type="journal article" date="2002" name="Nature">
        <title>Analysis of the mouse transcriptome based on functional annotation of 60,770 full-length cDNAs.</title>
        <authorList>
            <consortium name="The FANTOM Consortium and the RIKEN Genome Exploration Research Group Phase I and II Team"/>
        </authorList>
    </citation>
    <scope>NUCLEOTIDE SEQUENCE</scope>
    <source>
        <strain evidence="2">C57BL/6J</strain>
        <tissue evidence="2">Spinal ganglion</tissue>
    </source>
</reference>
<dbReference type="EMBL" id="AK141913">
    <property type="protein sequence ID" value="BAE24883.1"/>
    <property type="molecule type" value="mRNA"/>
</dbReference>
<dbReference type="MGI" id="MGI:2445083">
    <property type="gene designation" value="5930403L14Rik"/>
</dbReference>